<evidence type="ECO:0000256" key="1">
    <source>
        <dbReference type="SAM" id="MobiDB-lite"/>
    </source>
</evidence>
<sequence>MVRKGGATAEFVYGLGISSLQPADQVENNEETPLRFVSVQLQLADSSKSLDVDVHAFLFESDGTYVDCVFYKNPTLAGKSVRLLQQDQELLVDLRYIPQRCSFIVCTLAIYSGGTVAQLGDGSVQLSALVPRLGLEDNADFPHLPCGQIPPGSSEFYEWVCLGMLPLRPRSSLGEECGMMLCLLAHHAGFWYFKPVLKPVTAFTPQGLIEPAQDYVTRHVAGLNEETPGIELGSLIKAAREGTHVQFELEDTEECLAEEAAGDDGLKTPELGIPKGIELDTRNSQGGGFVYKDAFKRHGLLAKGQGDVPGERTIGRRTAPHLQAAPDPPRDEVTASIQAGRRLLTYATTGRKGAYENAQLRDKGVETFDMEKHLDDGGGKRGETTQMDALSTSQFEGRRRARSGKQRDTGASNGGAIHEAVSSKHKGIDDGACRVYRNSRSADKLTGSHGPADGEPLFTSFSPASEREKEPRHRTNDGRDVVGRDDSWRESVERRLSALERSVEGIWCNLQMIAAATCEMQKNNKLYIQELRDRFTELKNDVASDIESALSGPLEALSLRLEEVKDDEGADAKQLAEQQRKLWAVDKMVLLHERNWHLLAQSISELRFQLSGLEQRIEQAVPAIRDSAAPPTDHAKGLPLSLQSSALMNNVERPHDKEAFEAPAATQGAGESSGNH</sequence>
<dbReference type="EMBL" id="HG712631">
    <property type="protein sequence ID" value="CDJ51175.1"/>
    <property type="molecule type" value="Genomic_DNA"/>
</dbReference>
<feature type="compositionally biased region" description="Basic and acidic residues" evidence="1">
    <location>
        <begin position="465"/>
        <end position="482"/>
    </location>
</feature>
<feature type="region of interest" description="Disordered" evidence="1">
    <location>
        <begin position="647"/>
        <end position="676"/>
    </location>
</feature>
<feature type="domain" description="TerD" evidence="2">
    <location>
        <begin position="30"/>
        <end position="114"/>
    </location>
</feature>
<dbReference type="Proteomes" id="UP000030750">
    <property type="component" value="Unassembled WGS sequence"/>
</dbReference>
<gene>
    <name evidence="3" type="ORF">EBH_0039740</name>
</gene>
<organism evidence="3 4">
    <name type="scientific">Eimeria brunetti</name>
    <dbReference type="NCBI Taxonomy" id="51314"/>
    <lineage>
        <taxon>Eukaryota</taxon>
        <taxon>Sar</taxon>
        <taxon>Alveolata</taxon>
        <taxon>Apicomplexa</taxon>
        <taxon>Conoidasida</taxon>
        <taxon>Coccidia</taxon>
        <taxon>Eucoccidiorida</taxon>
        <taxon>Eimeriorina</taxon>
        <taxon>Eimeriidae</taxon>
        <taxon>Eimeria</taxon>
    </lineage>
</organism>
<reference evidence="3" key="1">
    <citation type="submission" date="2013-10" db="EMBL/GenBank/DDBJ databases">
        <title>Genomic analysis of the causative agents of coccidiosis in chickens.</title>
        <authorList>
            <person name="Reid A.J."/>
            <person name="Blake D."/>
            <person name="Billington K."/>
            <person name="Browne H."/>
            <person name="Dunn M."/>
            <person name="Hung S."/>
            <person name="Kawahara F."/>
            <person name="Miranda-Saavedra D."/>
            <person name="Mourier T."/>
            <person name="Nagra H."/>
            <person name="Otto T.D."/>
            <person name="Rawlings N."/>
            <person name="Sanchez A."/>
            <person name="Sanders M."/>
            <person name="Subramaniam C."/>
            <person name="Tay Y."/>
            <person name="Dear P."/>
            <person name="Doerig C."/>
            <person name="Gruber A."/>
            <person name="Parkinson J."/>
            <person name="Shirley M."/>
            <person name="Wan K.L."/>
            <person name="Berriman M."/>
            <person name="Tomley F."/>
            <person name="Pain A."/>
        </authorList>
    </citation>
    <scope>NUCLEOTIDE SEQUENCE [LARGE SCALE GENOMIC DNA]</scope>
    <source>
        <strain evidence="3">Houghton</strain>
    </source>
</reference>
<feature type="compositionally biased region" description="Polar residues" evidence="1">
    <location>
        <begin position="384"/>
        <end position="395"/>
    </location>
</feature>
<feature type="region of interest" description="Disordered" evidence="1">
    <location>
        <begin position="442"/>
        <end position="482"/>
    </location>
</feature>
<evidence type="ECO:0000313" key="3">
    <source>
        <dbReference type="EMBL" id="CDJ51175.1"/>
    </source>
</evidence>
<dbReference type="InterPro" id="IPR051324">
    <property type="entry name" value="Stress/Tellurium_Resist"/>
</dbReference>
<dbReference type="PANTHER" id="PTHR32097">
    <property type="entry name" value="CAMP-BINDING PROTEIN 1-RELATED"/>
    <property type="match status" value="1"/>
</dbReference>
<feature type="compositionally biased region" description="Basic and acidic residues" evidence="1">
    <location>
        <begin position="366"/>
        <end position="383"/>
    </location>
</feature>
<dbReference type="InterPro" id="IPR003325">
    <property type="entry name" value="TerD"/>
</dbReference>
<evidence type="ECO:0000313" key="4">
    <source>
        <dbReference type="Proteomes" id="UP000030750"/>
    </source>
</evidence>
<evidence type="ECO:0000259" key="2">
    <source>
        <dbReference type="Pfam" id="PF02342"/>
    </source>
</evidence>
<dbReference type="OrthoDB" id="345745at2759"/>
<dbReference type="VEuPathDB" id="ToxoDB:EBH_0039740"/>
<reference evidence="3" key="2">
    <citation type="submission" date="2013-10" db="EMBL/GenBank/DDBJ databases">
        <authorList>
            <person name="Aslett M."/>
        </authorList>
    </citation>
    <scope>NUCLEOTIDE SEQUENCE [LARGE SCALE GENOMIC DNA]</scope>
    <source>
        <strain evidence="3">Houghton</strain>
    </source>
</reference>
<protein>
    <recommendedName>
        <fullName evidence="2">TerD domain-containing protein</fullName>
    </recommendedName>
</protein>
<accession>U6LTP8</accession>
<proteinExistence type="predicted"/>
<dbReference type="Gene3D" id="2.60.60.30">
    <property type="entry name" value="sav2460 like domains"/>
    <property type="match status" value="1"/>
</dbReference>
<name>U6LTP8_9EIME</name>
<keyword evidence="4" id="KW-1185">Reference proteome</keyword>
<feature type="region of interest" description="Disordered" evidence="1">
    <location>
        <begin position="366"/>
        <end position="425"/>
    </location>
</feature>
<dbReference type="PANTHER" id="PTHR32097:SF17">
    <property type="entry name" value="CAMP-BINDING PROTEIN 1-RELATED"/>
    <property type="match status" value="1"/>
</dbReference>
<dbReference type="AlphaFoldDB" id="U6LTP8"/>
<dbReference type="Pfam" id="PF02342">
    <property type="entry name" value="TerD"/>
    <property type="match status" value="1"/>
</dbReference>